<dbReference type="InterPro" id="IPR001555">
    <property type="entry name" value="GART_AS"/>
</dbReference>
<dbReference type="Proteomes" id="UP000722336">
    <property type="component" value="Unassembled WGS sequence"/>
</dbReference>
<dbReference type="PANTHER" id="PTHR11138">
    <property type="entry name" value="METHIONYL-TRNA FORMYLTRANSFERASE"/>
    <property type="match status" value="1"/>
</dbReference>
<dbReference type="GO" id="GO:0004479">
    <property type="term" value="F:methionyl-tRNA formyltransferase activity"/>
    <property type="evidence" value="ECO:0007669"/>
    <property type="project" value="UniProtKB-EC"/>
</dbReference>
<dbReference type="InterPro" id="IPR002376">
    <property type="entry name" value="Formyl_transf_N"/>
</dbReference>
<evidence type="ECO:0000259" key="5">
    <source>
        <dbReference type="Pfam" id="PF00551"/>
    </source>
</evidence>
<evidence type="ECO:0000256" key="1">
    <source>
        <dbReference type="ARBA" id="ARBA00010699"/>
    </source>
</evidence>
<dbReference type="Pfam" id="PF02911">
    <property type="entry name" value="Formyl_trans_C"/>
    <property type="match status" value="1"/>
</dbReference>
<dbReference type="InterPro" id="IPR005793">
    <property type="entry name" value="Formyl_trans_C"/>
</dbReference>
<protein>
    <recommendedName>
        <fullName evidence="4">Methionyl-tRNA formyltransferase</fullName>
        <ecNumber evidence="4">2.1.2.9</ecNumber>
    </recommendedName>
</protein>
<evidence type="ECO:0000256" key="2">
    <source>
        <dbReference type="ARBA" id="ARBA00022679"/>
    </source>
</evidence>
<comment type="caution">
    <text evidence="7">The sequence shown here is derived from an EMBL/GenBank/DDBJ whole genome shotgun (WGS) entry which is preliminary data.</text>
</comment>
<evidence type="ECO:0000259" key="6">
    <source>
        <dbReference type="Pfam" id="PF02911"/>
    </source>
</evidence>
<organism evidence="7 8">
    <name type="scientific">Pacificimonas pallii</name>
    <dbReference type="NCBI Taxonomy" id="2827236"/>
    <lineage>
        <taxon>Bacteria</taxon>
        <taxon>Pseudomonadati</taxon>
        <taxon>Pseudomonadota</taxon>
        <taxon>Alphaproteobacteria</taxon>
        <taxon>Sphingomonadales</taxon>
        <taxon>Sphingosinicellaceae</taxon>
        <taxon>Pacificimonas</taxon>
    </lineage>
</organism>
<keyword evidence="2 4" id="KW-0808">Transferase</keyword>
<dbReference type="PROSITE" id="PS00373">
    <property type="entry name" value="GART"/>
    <property type="match status" value="1"/>
</dbReference>
<comment type="catalytic activity">
    <reaction evidence="4">
        <text>L-methionyl-tRNA(fMet) + (6R)-10-formyltetrahydrofolate = N-formyl-L-methionyl-tRNA(fMet) + (6S)-5,6,7,8-tetrahydrofolate + H(+)</text>
        <dbReference type="Rhea" id="RHEA:24380"/>
        <dbReference type="Rhea" id="RHEA-COMP:9952"/>
        <dbReference type="Rhea" id="RHEA-COMP:9953"/>
        <dbReference type="ChEBI" id="CHEBI:15378"/>
        <dbReference type="ChEBI" id="CHEBI:57453"/>
        <dbReference type="ChEBI" id="CHEBI:78530"/>
        <dbReference type="ChEBI" id="CHEBI:78844"/>
        <dbReference type="ChEBI" id="CHEBI:195366"/>
        <dbReference type="EC" id="2.1.2.9"/>
    </reaction>
</comment>
<reference evidence="7 8" key="1">
    <citation type="submission" date="2021-04" db="EMBL/GenBank/DDBJ databases">
        <authorList>
            <person name="Pira H."/>
            <person name="Risdian C."/>
            <person name="Wink J."/>
        </authorList>
    </citation>
    <scope>NUCLEOTIDE SEQUENCE [LARGE SCALE GENOMIC DNA]</scope>
    <source>
        <strain evidence="7 8">WHA3</strain>
    </source>
</reference>
<dbReference type="EC" id="2.1.2.9" evidence="4"/>
<dbReference type="InterPro" id="IPR041711">
    <property type="entry name" value="Met-tRNA-FMT_N"/>
</dbReference>
<dbReference type="NCBIfam" id="TIGR00460">
    <property type="entry name" value="fmt"/>
    <property type="match status" value="1"/>
</dbReference>
<name>A0ABS6SDL9_9SPHN</name>
<feature type="binding site" evidence="4">
    <location>
        <begin position="109"/>
        <end position="112"/>
    </location>
    <ligand>
        <name>(6S)-5,6,7,8-tetrahydrofolate</name>
        <dbReference type="ChEBI" id="CHEBI:57453"/>
    </ligand>
</feature>
<proteinExistence type="inferred from homology"/>
<dbReference type="InterPro" id="IPR005794">
    <property type="entry name" value="Fmt"/>
</dbReference>
<keyword evidence="8" id="KW-1185">Reference proteome</keyword>
<keyword evidence="3 4" id="KW-0648">Protein biosynthesis</keyword>
<evidence type="ECO:0000313" key="8">
    <source>
        <dbReference type="Proteomes" id="UP000722336"/>
    </source>
</evidence>
<dbReference type="InterPro" id="IPR044135">
    <property type="entry name" value="Met-tRNA-FMT_C"/>
</dbReference>
<evidence type="ECO:0000256" key="3">
    <source>
        <dbReference type="ARBA" id="ARBA00022917"/>
    </source>
</evidence>
<feature type="domain" description="Formyl transferase N-terminal" evidence="5">
    <location>
        <begin position="1"/>
        <end position="173"/>
    </location>
</feature>
<comment type="similarity">
    <text evidence="1 4">Belongs to the Fmt family.</text>
</comment>
<dbReference type="EMBL" id="JAGSPA010000002">
    <property type="protein sequence ID" value="MBV7256350.1"/>
    <property type="molecule type" value="Genomic_DNA"/>
</dbReference>
<accession>A0ABS6SDL9</accession>
<sequence length="306" mass="32134">MRIIFMGTPPFAATALREIHAAGHQIAAVYTQPPRAARRGKKPQQTAVHALAETRGLDVRHPASLRPAAAQAEFAALDADIAIVAAYGLILPQAVLDAPQHGCINIHASLLPRWRGAAPVQRAIMAGDRVTGVTIMQMEAGLDTGPMLLTRQVEIAGKTAGMLTDELAIVGAAAALEALENLDALTPEPQPDEGASYAAKIDKAEAALDFTASAIDIERTVRALNPAPGAWFWANGERIKLLETAVLAGEKASPGTLLHDGRAIACAEGAVRLRLVQRPGKRPMGIDDLLNGFDMPESVPPCSASA</sequence>
<dbReference type="Pfam" id="PF00551">
    <property type="entry name" value="Formyl_trans_N"/>
    <property type="match status" value="1"/>
</dbReference>
<evidence type="ECO:0000313" key="7">
    <source>
        <dbReference type="EMBL" id="MBV7256350.1"/>
    </source>
</evidence>
<gene>
    <name evidence="4 7" type="primary">fmt</name>
    <name evidence="7" type="ORF">KCG44_06065</name>
</gene>
<dbReference type="CDD" id="cd08646">
    <property type="entry name" value="FMT_core_Met-tRNA-FMT_N"/>
    <property type="match status" value="1"/>
</dbReference>
<dbReference type="CDD" id="cd08704">
    <property type="entry name" value="Met_tRNA_FMT_C"/>
    <property type="match status" value="1"/>
</dbReference>
<feature type="domain" description="Formyl transferase C-terminal" evidence="6">
    <location>
        <begin position="200"/>
        <end position="293"/>
    </location>
</feature>
<comment type="function">
    <text evidence="4">Attaches a formyl group to the free amino group of methionyl-tRNA(fMet). The formyl group appears to play a dual role in the initiator identity of N-formylmethionyl-tRNA by promoting its recognition by IF2 and preventing the misappropriation of this tRNA by the elongation apparatus.</text>
</comment>
<dbReference type="PANTHER" id="PTHR11138:SF5">
    <property type="entry name" value="METHIONYL-TRNA FORMYLTRANSFERASE, MITOCHONDRIAL"/>
    <property type="match status" value="1"/>
</dbReference>
<evidence type="ECO:0000256" key="4">
    <source>
        <dbReference type="HAMAP-Rule" id="MF_00182"/>
    </source>
</evidence>
<dbReference type="RefSeq" id="WP_218444959.1">
    <property type="nucleotide sequence ID" value="NZ_JAGSPA010000002.1"/>
</dbReference>
<dbReference type="HAMAP" id="MF_00182">
    <property type="entry name" value="Formyl_trans"/>
    <property type="match status" value="1"/>
</dbReference>